<gene>
    <name evidence="1" type="ORF">EF810_06270</name>
</gene>
<name>A0A520KI62_9CREN</name>
<sequence>MKAAVIISLLLFLKFRSLYILFIPVSLILISELIDSDAIILKEWRNGRISYTLGFYSFRNRRKANENVLIVGTSGKGKTNLMDLLISKYFDRFIVFNFKKGDLHLKLDAKVVDISEYGPFDKDSFVEAFMLTFQPRIIGEVVSRYAGLLIDLVNRSEDWATLLRNLDES</sequence>
<organism evidence="1 2">
    <name type="scientific">Candidatus Methanodesulfokora washburnensis</name>
    <dbReference type="NCBI Taxonomy" id="2478471"/>
    <lineage>
        <taxon>Archaea</taxon>
        <taxon>Thermoproteota</taxon>
        <taxon>Candidatus Korarchaeia</taxon>
        <taxon>Candidatus Korarchaeia incertae sedis</taxon>
        <taxon>Candidatus Methanodesulfokora</taxon>
    </lineage>
</organism>
<protein>
    <submittedName>
        <fullName evidence="1">Uncharacterized protein</fullName>
    </submittedName>
</protein>
<dbReference type="EMBL" id="RXII01000095">
    <property type="protein sequence ID" value="RZN60108.1"/>
    <property type="molecule type" value="Genomic_DNA"/>
</dbReference>
<feature type="non-terminal residue" evidence="1">
    <location>
        <position position="169"/>
    </location>
</feature>
<reference evidence="1 2" key="1">
    <citation type="journal article" date="2019" name="Nat. Microbiol.">
        <title>Wide diversity of methane and short-chain alkane metabolisms in uncultured archaea.</title>
        <authorList>
            <person name="Borrel G."/>
            <person name="Adam P.S."/>
            <person name="McKay L.J."/>
            <person name="Chen L.X."/>
            <person name="Sierra-Garcia I.N."/>
            <person name="Sieber C.M."/>
            <person name="Letourneur Q."/>
            <person name="Ghozlane A."/>
            <person name="Andersen G.L."/>
            <person name="Li W.J."/>
            <person name="Hallam S.J."/>
            <person name="Muyzer G."/>
            <person name="de Oliveira V.M."/>
            <person name="Inskeep W.P."/>
            <person name="Banfield J.F."/>
            <person name="Gribaldo S."/>
        </authorList>
    </citation>
    <scope>NUCLEOTIDE SEQUENCE [LARGE SCALE GENOMIC DNA]</scope>
    <source>
        <strain evidence="1">NM4</strain>
    </source>
</reference>
<proteinExistence type="predicted"/>
<evidence type="ECO:0000313" key="2">
    <source>
        <dbReference type="Proteomes" id="UP000316217"/>
    </source>
</evidence>
<dbReference type="AlphaFoldDB" id="A0A520KI62"/>
<accession>A0A520KI62</accession>
<comment type="caution">
    <text evidence="1">The sequence shown here is derived from an EMBL/GenBank/DDBJ whole genome shotgun (WGS) entry which is preliminary data.</text>
</comment>
<evidence type="ECO:0000313" key="1">
    <source>
        <dbReference type="EMBL" id="RZN60108.1"/>
    </source>
</evidence>
<dbReference type="InterPro" id="IPR027417">
    <property type="entry name" value="P-loop_NTPase"/>
</dbReference>
<dbReference type="SUPFAM" id="SSF52540">
    <property type="entry name" value="P-loop containing nucleoside triphosphate hydrolases"/>
    <property type="match status" value="1"/>
</dbReference>
<dbReference type="Proteomes" id="UP000316217">
    <property type="component" value="Unassembled WGS sequence"/>
</dbReference>